<dbReference type="EMBL" id="ML977312">
    <property type="protein sequence ID" value="KAF2121187.1"/>
    <property type="molecule type" value="Genomic_DNA"/>
</dbReference>
<evidence type="ECO:0000313" key="4">
    <source>
        <dbReference type="Proteomes" id="UP000799770"/>
    </source>
</evidence>
<evidence type="ECO:0000256" key="2">
    <source>
        <dbReference type="SAM" id="Phobius"/>
    </source>
</evidence>
<accession>A0A6A5ZQP2</accession>
<keyword evidence="2" id="KW-0472">Membrane</keyword>
<feature type="transmembrane region" description="Helical" evidence="2">
    <location>
        <begin position="661"/>
        <end position="682"/>
    </location>
</feature>
<gene>
    <name evidence="3" type="ORF">BDV96DRAFT_205659</name>
</gene>
<dbReference type="OrthoDB" id="5342924at2759"/>
<organism evidence="3 4">
    <name type="scientific">Lophiotrema nucula</name>
    <dbReference type="NCBI Taxonomy" id="690887"/>
    <lineage>
        <taxon>Eukaryota</taxon>
        <taxon>Fungi</taxon>
        <taxon>Dikarya</taxon>
        <taxon>Ascomycota</taxon>
        <taxon>Pezizomycotina</taxon>
        <taxon>Dothideomycetes</taxon>
        <taxon>Pleosporomycetidae</taxon>
        <taxon>Pleosporales</taxon>
        <taxon>Lophiotremataceae</taxon>
        <taxon>Lophiotrema</taxon>
    </lineage>
</organism>
<keyword evidence="2" id="KW-1133">Transmembrane helix</keyword>
<feature type="transmembrane region" description="Helical" evidence="2">
    <location>
        <begin position="178"/>
        <end position="207"/>
    </location>
</feature>
<sequence length="766" mass="86289">MATDKKNDTEYSLVHGDEVETLERPSRPDIARVSTEDAKKAARNRFSKRKLLLHGLPVAITAGIIAIHAREVYWLDLNTSKADVIGSNPLPRFGRLISQKVQSQRYQLKYLQFAAKVHELLVALSLSSILMGILHRRLLRSGIPLGLLDAPSLIGAGGGLDVVFRTRFWATFRSNRSLIFFFLLCTLLTLLLAPSSAIAVIPSLGWWKMQGRYKVPDLRVYVRSWDVNPWPVKWKEEGWGYTDFDKCKKLGTDGNPDCPGAGWDQISQWAFGNVVTGSTTNLTLTEPYTNSQRLLLSRSLNSTENPYQGTSRRVSTANSALNDAALGGLWRYIENSNYGDIGKLQIPLFESTAHSATYQPLVYSECSSEIFNLTHSASKPLEVRRPKGPWYNRDYQEANILRIEPSDDMLADLPSKEPLFKWYDQDGVTAFSLAILPFRLINSTYPNGTQSSIMVGCSYDARWLAASLSLEPRASSLVKSNLSSLEVFEKYHNDKELLQRNINISRLIEMPRDWLRTLSFSSAEDDRNRSNIVTFFNEFTDPTEGNTTHFAMKNSTSVSMGGDLSQYRQGVEDFISMTLGITITDGLARQSYTRFFPLLELPSSVGNRHSDYVDLILSGYFKDKLNITDFLQNYTIDALSYMDFTVSRYGYGYGFQADDKAVYFAIAVLGTYLLVVVVHVLIRGFQRLNNTYVWSSSWETLPNLVALALNSKIPENLEGASAGIKNKDTWKMETKVRVLDSGRLNLVVCQPGEDQGQRPEVSKKYM</sequence>
<keyword evidence="4" id="KW-1185">Reference proteome</keyword>
<evidence type="ECO:0000313" key="3">
    <source>
        <dbReference type="EMBL" id="KAF2121187.1"/>
    </source>
</evidence>
<proteinExistence type="predicted"/>
<reference evidence="3" key="1">
    <citation type="journal article" date="2020" name="Stud. Mycol.">
        <title>101 Dothideomycetes genomes: a test case for predicting lifestyles and emergence of pathogens.</title>
        <authorList>
            <person name="Haridas S."/>
            <person name="Albert R."/>
            <person name="Binder M."/>
            <person name="Bloem J."/>
            <person name="Labutti K."/>
            <person name="Salamov A."/>
            <person name="Andreopoulos B."/>
            <person name="Baker S."/>
            <person name="Barry K."/>
            <person name="Bills G."/>
            <person name="Bluhm B."/>
            <person name="Cannon C."/>
            <person name="Castanera R."/>
            <person name="Culley D."/>
            <person name="Daum C."/>
            <person name="Ezra D."/>
            <person name="Gonzalez J."/>
            <person name="Henrissat B."/>
            <person name="Kuo A."/>
            <person name="Liang C."/>
            <person name="Lipzen A."/>
            <person name="Lutzoni F."/>
            <person name="Magnuson J."/>
            <person name="Mondo S."/>
            <person name="Nolan M."/>
            <person name="Ohm R."/>
            <person name="Pangilinan J."/>
            <person name="Park H.-J."/>
            <person name="Ramirez L."/>
            <person name="Alfaro M."/>
            <person name="Sun H."/>
            <person name="Tritt A."/>
            <person name="Yoshinaga Y."/>
            <person name="Zwiers L.-H."/>
            <person name="Turgeon B."/>
            <person name="Goodwin S."/>
            <person name="Spatafora J."/>
            <person name="Crous P."/>
            <person name="Grigoriev I."/>
        </authorList>
    </citation>
    <scope>NUCLEOTIDE SEQUENCE</scope>
    <source>
        <strain evidence="3">CBS 627.86</strain>
    </source>
</reference>
<protein>
    <submittedName>
        <fullName evidence="3">Uncharacterized protein</fullName>
    </submittedName>
</protein>
<feature type="region of interest" description="Disordered" evidence="1">
    <location>
        <begin position="1"/>
        <end position="36"/>
    </location>
</feature>
<name>A0A6A5ZQP2_9PLEO</name>
<feature type="transmembrane region" description="Helical" evidence="2">
    <location>
        <begin position="51"/>
        <end position="69"/>
    </location>
</feature>
<dbReference type="Proteomes" id="UP000799770">
    <property type="component" value="Unassembled WGS sequence"/>
</dbReference>
<evidence type="ECO:0000256" key="1">
    <source>
        <dbReference type="SAM" id="MobiDB-lite"/>
    </source>
</evidence>
<dbReference type="AlphaFoldDB" id="A0A6A5ZQP2"/>
<keyword evidence="2" id="KW-0812">Transmembrane</keyword>